<dbReference type="RefSeq" id="WP_060590667.1">
    <property type="nucleotide sequence ID" value="NZ_CAACYE020000001.1"/>
</dbReference>
<organism evidence="2 3">
    <name type="scientific">Nocardia farcinica</name>
    <dbReference type="NCBI Taxonomy" id="37329"/>
    <lineage>
        <taxon>Bacteria</taxon>
        <taxon>Bacillati</taxon>
        <taxon>Actinomycetota</taxon>
        <taxon>Actinomycetes</taxon>
        <taxon>Mycobacteriales</taxon>
        <taxon>Nocardiaceae</taxon>
        <taxon>Nocardia</taxon>
    </lineage>
</organism>
<dbReference type="KEGG" id="nfr:ERS450000_00880"/>
<proteinExistence type="predicted"/>
<feature type="region of interest" description="Disordered" evidence="1">
    <location>
        <begin position="157"/>
        <end position="181"/>
    </location>
</feature>
<evidence type="ECO:0000313" key="2">
    <source>
        <dbReference type="EMBL" id="CRY74719.1"/>
    </source>
</evidence>
<reference evidence="3" key="1">
    <citation type="submission" date="2015-03" db="EMBL/GenBank/DDBJ databases">
        <authorList>
            <consortium name="Pathogen Informatics"/>
        </authorList>
    </citation>
    <scope>NUCLEOTIDE SEQUENCE [LARGE SCALE GENOMIC DNA]</scope>
    <source>
        <strain evidence="3">NCTC11134</strain>
    </source>
</reference>
<dbReference type="EMBL" id="LN868938">
    <property type="protein sequence ID" value="CRY74719.1"/>
    <property type="molecule type" value="Genomic_DNA"/>
</dbReference>
<evidence type="ECO:0000313" key="3">
    <source>
        <dbReference type="Proteomes" id="UP000057820"/>
    </source>
</evidence>
<accession>A0A0H5NHH7</accession>
<evidence type="ECO:0000256" key="1">
    <source>
        <dbReference type="SAM" id="MobiDB-lite"/>
    </source>
</evidence>
<name>A0A0H5NHH7_NOCFR</name>
<gene>
    <name evidence="2" type="ORF">ERS450000_00880</name>
</gene>
<dbReference type="Pfam" id="PF18855">
    <property type="entry name" value="baeRF_family11"/>
    <property type="match status" value="1"/>
</dbReference>
<dbReference type="InterPro" id="IPR041638">
    <property type="entry name" value="BaeRF_family11"/>
</dbReference>
<sequence length="370" mass="39846">MLHTDIPTRGEIQRLVAETTPWSVTLYTPTEIDTAAPDANRIAFSNQARAALDRVEDRAARAALAEEFDDLIDDDEFWRWQSTSLVVLGTPDRVRTYRVPNRLSAGVFVGDRFHIKPLLRATTFPQTAFVLALAEGSVRLVEVSGDGGAAEVRVPELPESAADHAGKSSLSGRAPKRRIQGTEGRKLRVRQYARAIDRALRDVLAGRGVPLILAATEPIDSLYRSVNSYPELLDESMPGNPEQLTDAELGARARELLDKYYADQLTAVRELFDQRVGEGRAATDLADIARAATFGMVDTLLVDIDATVPGSISAGGELTVGDASADGAPGVVDEICRRVIQADGRVLAVRSDDMPGGGAAAAILRYAPTT</sequence>
<dbReference type="Proteomes" id="UP000057820">
    <property type="component" value="Chromosome 1"/>
</dbReference>
<dbReference type="AlphaFoldDB" id="A0A0H5NHH7"/>
<feature type="compositionally biased region" description="Basic and acidic residues" evidence="1">
    <location>
        <begin position="157"/>
        <end position="166"/>
    </location>
</feature>
<protein>
    <submittedName>
        <fullName evidence="2">Uncharacterized protein</fullName>
    </submittedName>
</protein>